<accession>A0A0D2MPV1</accession>
<evidence type="ECO:0000313" key="2">
    <source>
        <dbReference type="EMBL" id="KJA26003.1"/>
    </source>
</evidence>
<organism evidence="2 3">
    <name type="scientific">Hypholoma sublateritium (strain FD-334 SS-4)</name>
    <dbReference type="NCBI Taxonomy" id="945553"/>
    <lineage>
        <taxon>Eukaryota</taxon>
        <taxon>Fungi</taxon>
        <taxon>Dikarya</taxon>
        <taxon>Basidiomycota</taxon>
        <taxon>Agaricomycotina</taxon>
        <taxon>Agaricomycetes</taxon>
        <taxon>Agaricomycetidae</taxon>
        <taxon>Agaricales</taxon>
        <taxon>Agaricineae</taxon>
        <taxon>Strophariaceae</taxon>
        <taxon>Hypholoma</taxon>
    </lineage>
</organism>
<feature type="compositionally biased region" description="Polar residues" evidence="1">
    <location>
        <begin position="51"/>
        <end position="68"/>
    </location>
</feature>
<evidence type="ECO:0000313" key="3">
    <source>
        <dbReference type="Proteomes" id="UP000054270"/>
    </source>
</evidence>
<gene>
    <name evidence="2" type="ORF">HYPSUDRAFT_64231</name>
</gene>
<reference evidence="3" key="1">
    <citation type="submission" date="2014-04" db="EMBL/GenBank/DDBJ databases">
        <title>Evolutionary Origins and Diversification of the Mycorrhizal Mutualists.</title>
        <authorList>
            <consortium name="DOE Joint Genome Institute"/>
            <consortium name="Mycorrhizal Genomics Consortium"/>
            <person name="Kohler A."/>
            <person name="Kuo A."/>
            <person name="Nagy L.G."/>
            <person name="Floudas D."/>
            <person name="Copeland A."/>
            <person name="Barry K.W."/>
            <person name="Cichocki N."/>
            <person name="Veneault-Fourrey C."/>
            <person name="LaButti K."/>
            <person name="Lindquist E.A."/>
            <person name="Lipzen A."/>
            <person name="Lundell T."/>
            <person name="Morin E."/>
            <person name="Murat C."/>
            <person name="Riley R."/>
            <person name="Ohm R."/>
            <person name="Sun H."/>
            <person name="Tunlid A."/>
            <person name="Henrissat B."/>
            <person name="Grigoriev I.V."/>
            <person name="Hibbett D.S."/>
            <person name="Martin F."/>
        </authorList>
    </citation>
    <scope>NUCLEOTIDE SEQUENCE [LARGE SCALE GENOMIC DNA]</scope>
    <source>
        <strain evidence="3">FD-334 SS-4</strain>
    </source>
</reference>
<name>A0A0D2MPV1_HYPSF</name>
<feature type="region of interest" description="Disordered" evidence="1">
    <location>
        <begin position="26"/>
        <end position="81"/>
    </location>
</feature>
<keyword evidence="3" id="KW-1185">Reference proteome</keyword>
<dbReference type="EMBL" id="KN817529">
    <property type="protein sequence ID" value="KJA26003.1"/>
    <property type="molecule type" value="Genomic_DNA"/>
</dbReference>
<proteinExistence type="predicted"/>
<dbReference type="AlphaFoldDB" id="A0A0D2MPV1"/>
<dbReference type="Proteomes" id="UP000054270">
    <property type="component" value="Unassembled WGS sequence"/>
</dbReference>
<protein>
    <submittedName>
        <fullName evidence="2">Uncharacterized protein</fullName>
    </submittedName>
</protein>
<sequence>MAVSSLLLRVVGPFAGREKGLVLIPSASGANRGGRCSAPWSAERAEPGNVHTPSMSPTQPAAHSTHSPATRGRSLRCGCGWRSPDPPRRTVDVVSTRPRRSSACGATARGAGVASHGRRYARVAGSRLIGGTNPVHTYIFGTYFQKRPAFTGCVRASFCVRPNG</sequence>
<evidence type="ECO:0000256" key="1">
    <source>
        <dbReference type="SAM" id="MobiDB-lite"/>
    </source>
</evidence>